<name>A0AA36CYG0_9BILA</name>
<feature type="compositionally biased region" description="Basic and acidic residues" evidence="1">
    <location>
        <begin position="7"/>
        <end position="35"/>
    </location>
</feature>
<feature type="compositionally biased region" description="Acidic residues" evidence="1">
    <location>
        <begin position="37"/>
        <end position="54"/>
    </location>
</feature>
<comment type="caution">
    <text evidence="2">The sequence shown here is derived from an EMBL/GenBank/DDBJ whole genome shotgun (WGS) entry which is preliminary data.</text>
</comment>
<evidence type="ECO:0000256" key="1">
    <source>
        <dbReference type="SAM" id="MobiDB-lite"/>
    </source>
</evidence>
<organism evidence="2 3">
    <name type="scientific">Mesorhabditis spiculigera</name>
    <dbReference type="NCBI Taxonomy" id="96644"/>
    <lineage>
        <taxon>Eukaryota</taxon>
        <taxon>Metazoa</taxon>
        <taxon>Ecdysozoa</taxon>
        <taxon>Nematoda</taxon>
        <taxon>Chromadorea</taxon>
        <taxon>Rhabditida</taxon>
        <taxon>Rhabditina</taxon>
        <taxon>Rhabditomorpha</taxon>
        <taxon>Rhabditoidea</taxon>
        <taxon>Rhabditidae</taxon>
        <taxon>Mesorhabditinae</taxon>
        <taxon>Mesorhabditis</taxon>
    </lineage>
</organism>
<feature type="region of interest" description="Disordered" evidence="1">
    <location>
        <begin position="1"/>
        <end position="82"/>
    </location>
</feature>
<evidence type="ECO:0000313" key="2">
    <source>
        <dbReference type="EMBL" id="CAJ0577300.1"/>
    </source>
</evidence>
<feature type="non-terminal residue" evidence="2">
    <location>
        <position position="1"/>
    </location>
</feature>
<keyword evidence="3" id="KW-1185">Reference proteome</keyword>
<sequence>MRTRRQARAEMGEPSESVKEPAESSLKNKQERNSDLEPAEFSDDDDDRGSDDPDGPSTSKGKRKRRSLSPKSREKELKRKRERMRALRARLLEGETPEDRKERWRLIHARWRAERWARMTPEERAEAKRKVQTRRQKEECRKKRAEWARTYKERFPDKHLELRQRQLERREAKKKLEAEAPEDQPPSVVVYACQ</sequence>
<evidence type="ECO:0000313" key="3">
    <source>
        <dbReference type="Proteomes" id="UP001177023"/>
    </source>
</evidence>
<gene>
    <name evidence="2" type="ORF">MSPICULIGERA_LOCUS15578</name>
</gene>
<reference evidence="2" key="1">
    <citation type="submission" date="2023-06" db="EMBL/GenBank/DDBJ databases">
        <authorList>
            <person name="Delattre M."/>
        </authorList>
    </citation>
    <scope>NUCLEOTIDE SEQUENCE</scope>
    <source>
        <strain evidence="2">AF72</strain>
    </source>
</reference>
<protein>
    <submittedName>
        <fullName evidence="2">Uncharacterized protein</fullName>
    </submittedName>
</protein>
<accession>A0AA36CYG0</accession>
<dbReference type="EMBL" id="CATQJA010002650">
    <property type="protein sequence ID" value="CAJ0577300.1"/>
    <property type="molecule type" value="Genomic_DNA"/>
</dbReference>
<feature type="region of interest" description="Disordered" evidence="1">
    <location>
        <begin position="172"/>
        <end position="194"/>
    </location>
</feature>
<dbReference type="AlphaFoldDB" id="A0AA36CYG0"/>
<proteinExistence type="predicted"/>
<dbReference type="Proteomes" id="UP001177023">
    <property type="component" value="Unassembled WGS sequence"/>
</dbReference>